<protein>
    <submittedName>
        <fullName evidence="3">Barstar family protein</fullName>
    </submittedName>
</protein>
<evidence type="ECO:0000313" key="3">
    <source>
        <dbReference type="EMBL" id="MEU9576957.1"/>
    </source>
</evidence>
<dbReference type="Gene3D" id="3.30.370.10">
    <property type="entry name" value="Barstar-like"/>
    <property type="match status" value="1"/>
</dbReference>
<comment type="caution">
    <text evidence="3">The sequence shown here is derived from an EMBL/GenBank/DDBJ whole genome shotgun (WGS) entry which is preliminary data.</text>
</comment>
<organism evidence="3 4">
    <name type="scientific">Streptomyces chilikensis</name>
    <dbReference type="NCBI Taxonomy" id="1194079"/>
    <lineage>
        <taxon>Bacteria</taxon>
        <taxon>Bacillati</taxon>
        <taxon>Actinomycetota</taxon>
        <taxon>Actinomycetes</taxon>
        <taxon>Kitasatosporales</taxon>
        <taxon>Streptomycetaceae</taxon>
        <taxon>Streptomyces</taxon>
    </lineage>
</organism>
<dbReference type="Pfam" id="PF01337">
    <property type="entry name" value="Barstar"/>
    <property type="match status" value="1"/>
</dbReference>
<sequence length="60" mass="6583">MVDEESFHCALGEAVDGPCGYFGWDLDALDDCLRGRWGATAPFTLHWDHSAGSTAHFSRP</sequence>
<feature type="domain" description="Barstar (barnase inhibitor)" evidence="2">
    <location>
        <begin position="2"/>
        <end position="53"/>
    </location>
</feature>
<dbReference type="SUPFAM" id="SSF52038">
    <property type="entry name" value="Barstar-related"/>
    <property type="match status" value="1"/>
</dbReference>
<dbReference type="InterPro" id="IPR000468">
    <property type="entry name" value="Barstar"/>
</dbReference>
<dbReference type="InterPro" id="IPR035905">
    <property type="entry name" value="Barstar-like_sf"/>
</dbReference>
<keyword evidence="4" id="KW-1185">Reference proteome</keyword>
<comment type="similarity">
    <text evidence="1">Belongs to the barstar family.</text>
</comment>
<accession>A0ABV3EL92</accession>
<proteinExistence type="inferred from homology"/>
<dbReference type="EMBL" id="JBEZNA010000010">
    <property type="protein sequence ID" value="MEU9576957.1"/>
    <property type="molecule type" value="Genomic_DNA"/>
</dbReference>
<gene>
    <name evidence="3" type="ORF">AB0D95_06730</name>
</gene>
<reference evidence="3 4" key="1">
    <citation type="submission" date="2024-06" db="EMBL/GenBank/DDBJ databases">
        <title>The Natural Products Discovery Center: Release of the First 8490 Sequenced Strains for Exploring Actinobacteria Biosynthetic Diversity.</title>
        <authorList>
            <person name="Kalkreuter E."/>
            <person name="Kautsar S.A."/>
            <person name="Yang D."/>
            <person name="Bader C.D."/>
            <person name="Teijaro C.N."/>
            <person name="Fluegel L."/>
            <person name="Davis C.M."/>
            <person name="Simpson J.R."/>
            <person name="Lauterbach L."/>
            <person name="Steele A.D."/>
            <person name="Gui C."/>
            <person name="Meng S."/>
            <person name="Li G."/>
            <person name="Viehrig K."/>
            <person name="Ye F."/>
            <person name="Su P."/>
            <person name="Kiefer A.F."/>
            <person name="Nichols A."/>
            <person name="Cepeda A.J."/>
            <person name="Yan W."/>
            <person name="Fan B."/>
            <person name="Jiang Y."/>
            <person name="Adhikari A."/>
            <person name="Zheng C.-J."/>
            <person name="Schuster L."/>
            <person name="Cowan T.M."/>
            <person name="Smanski M.J."/>
            <person name="Chevrette M.G."/>
            <person name="De Carvalho L.P.S."/>
            <person name="Shen B."/>
        </authorList>
    </citation>
    <scope>NUCLEOTIDE SEQUENCE [LARGE SCALE GENOMIC DNA]</scope>
    <source>
        <strain evidence="3 4">NPDC048117</strain>
    </source>
</reference>
<evidence type="ECO:0000259" key="2">
    <source>
        <dbReference type="Pfam" id="PF01337"/>
    </source>
</evidence>
<evidence type="ECO:0000313" key="4">
    <source>
        <dbReference type="Proteomes" id="UP001551584"/>
    </source>
</evidence>
<name>A0ABV3EL92_9ACTN</name>
<dbReference type="Proteomes" id="UP001551584">
    <property type="component" value="Unassembled WGS sequence"/>
</dbReference>
<evidence type="ECO:0000256" key="1">
    <source>
        <dbReference type="ARBA" id="ARBA00006845"/>
    </source>
</evidence>